<dbReference type="eggNOG" id="arCOG11682">
    <property type="taxonomic scope" value="Archaea"/>
</dbReference>
<dbReference type="EMBL" id="AP011532">
    <property type="protein sequence ID" value="BAI60134.1"/>
    <property type="molecule type" value="Genomic_DNA"/>
</dbReference>
<accession>D1YUL2</accession>
<dbReference type="InParanoid" id="D1YUL2"/>
<keyword evidence="2" id="KW-1185">Reference proteome</keyword>
<reference evidence="2" key="3">
    <citation type="journal article" date="2011" name="PLoS ONE">
        <title>Genome sequence of a mesophilic hydrogenotrophic methanogen Methanocella paludicola, the first cultivated representative of the order Methanocellales.</title>
        <authorList>
            <person name="Sakai S."/>
            <person name="Takaki Y."/>
            <person name="Shimamura S."/>
            <person name="Sekine M."/>
            <person name="Tajima T."/>
            <person name="Kosugi H."/>
            <person name="Ichikawa N."/>
            <person name="Tasumi E."/>
            <person name="Hiraki A.T."/>
            <person name="Shimizu A."/>
            <person name="Kato Y."/>
            <person name="Nishiko R."/>
            <person name="Mori K."/>
            <person name="Fujita N."/>
            <person name="Imachi H."/>
            <person name="Takai K."/>
        </authorList>
    </citation>
    <scope>NUCLEOTIDE SEQUENCE [LARGE SCALE GENOMIC DNA]</scope>
    <source>
        <strain evidence="2">DSM 17711 / JCM 13418 / NBRC 101707 / SANAE</strain>
    </source>
</reference>
<reference evidence="1 2" key="2">
    <citation type="journal article" date="2008" name="Int. J. Syst. Evol. Microbiol.">
        <title>Methanocella paludicola gen. nov., sp. nov., a methane-producing archaeon, the first isolate of the lineage 'Rice Cluster I', and proposal of the new archaeal order Methanocellales ord. nov.</title>
        <authorList>
            <person name="Sakai S."/>
            <person name="Imachi H."/>
            <person name="Hanada S."/>
            <person name="Ohashi A."/>
            <person name="Harada H."/>
            <person name="Kamagata Y."/>
        </authorList>
    </citation>
    <scope>NUCLEOTIDE SEQUENCE [LARGE SCALE GENOMIC DNA]</scope>
    <source>
        <strain evidence="2">DSM 17711 / JCM 13418 / NBRC 101707 / SANAE</strain>
    </source>
</reference>
<dbReference type="KEGG" id="mpd:MCP_0062"/>
<organism evidence="1 2">
    <name type="scientific">Methanocella paludicola (strain DSM 17711 / JCM 13418 / NBRC 101707 / SANAE)</name>
    <dbReference type="NCBI Taxonomy" id="304371"/>
    <lineage>
        <taxon>Archaea</taxon>
        <taxon>Methanobacteriati</taxon>
        <taxon>Methanobacteriota</taxon>
        <taxon>Stenosarchaea group</taxon>
        <taxon>Methanomicrobia</taxon>
        <taxon>Methanocellales</taxon>
        <taxon>Methanocellaceae</taxon>
        <taxon>Methanocella</taxon>
    </lineage>
</organism>
<reference evidence="1 2" key="1">
    <citation type="journal article" date="2007" name="Appl. Environ. Microbiol.">
        <title>Isolation of key methanogens for global methane emission from rice paddy fields: a novel isolate affiliated with the clone cluster rice cluster I.</title>
        <authorList>
            <person name="Sakai S."/>
            <person name="Imachi H."/>
            <person name="Sekiguchi Y."/>
            <person name="Ohashi A."/>
            <person name="Harada H."/>
            <person name="Kamagata Y."/>
        </authorList>
    </citation>
    <scope>NUCLEOTIDE SEQUENCE [LARGE SCALE GENOMIC DNA]</scope>
    <source>
        <strain evidence="2">DSM 17711 / JCM 13418 / NBRC 101707 / SANAE</strain>
    </source>
</reference>
<sequence length="93" mass="10300">MQTITMSEEKIDIQAEIDAAMKKGQYSDRKDAIAALQKQLVDYQKGALKDALKGAPSVPAMEEAVWKEFLAKAGGDEDKAVQLYLDELKKLNL</sequence>
<protein>
    <submittedName>
        <fullName evidence="1">Uncharacterized protein</fullName>
    </submittedName>
</protein>
<dbReference type="PATRIC" id="fig|304371.9.peg.68"/>
<gene>
    <name evidence="1" type="ordered locus">MCP_0062</name>
</gene>
<evidence type="ECO:0000313" key="2">
    <source>
        <dbReference type="Proteomes" id="UP000001882"/>
    </source>
</evidence>
<proteinExistence type="predicted"/>
<dbReference type="AlphaFoldDB" id="D1YUL2"/>
<name>D1YUL2_METPS</name>
<dbReference type="Proteomes" id="UP000001882">
    <property type="component" value="Chromosome"/>
</dbReference>
<evidence type="ECO:0000313" key="1">
    <source>
        <dbReference type="EMBL" id="BAI60134.1"/>
    </source>
</evidence>